<dbReference type="AlphaFoldDB" id="A0A927IBB3"/>
<keyword evidence="2" id="KW-0472">Membrane</keyword>
<comment type="caution">
    <text evidence="3">The sequence shown here is derived from an EMBL/GenBank/DDBJ whole genome shotgun (WGS) entry which is preliminary data.</text>
</comment>
<keyword evidence="2" id="KW-0812">Transmembrane</keyword>
<protein>
    <submittedName>
        <fullName evidence="3">Uncharacterized protein</fullName>
    </submittedName>
</protein>
<gene>
    <name evidence="3" type="ORF">IF129_03875</name>
</gene>
<dbReference type="Proteomes" id="UP000632289">
    <property type="component" value="Unassembled WGS sequence"/>
</dbReference>
<reference evidence="3" key="1">
    <citation type="submission" date="2020-09" db="EMBL/GenBank/DDBJ databases">
        <title>Secondary metabolite and genome analysis of marine Streptomyces chumphonensis KK1-2T.</title>
        <authorList>
            <person name="Phongsopitanun W."/>
            <person name="Kanchanasin P."/>
            <person name="Pittayakhajonwut P."/>
            <person name="Suwanborirux K."/>
            <person name="Tanasupawat S."/>
        </authorList>
    </citation>
    <scope>NUCLEOTIDE SEQUENCE</scope>
    <source>
        <strain evidence="3">KK1-2</strain>
    </source>
</reference>
<sequence length="372" mass="39636">MAGRADSPDGIPGGSDDEFRSTVFDESFVRQARLQEYSAQERLDDPEHREHPVRRQPSGVLRLGGSSVKQGIVLLTLVVLAFATAVYMGMSGAYQRDPVGEAPPLRASVVPLSPRGPVPGGTPERLFATGPAAEFRVGASGVTRPEPTATRDFTETQVQAALDLAKNYVVASAVDSRVLSGSSLTPVRRFLVPDQRTDLDRSVREAATTGTTTQSAGGADAVPPVTGWLVRFDTQKVTLSDAGVRVRGSLAVTQRDPNALEVTADHVFVYAVRAAGQADEERSSLVTVRRQVRMVMRRADLLDQRLRLEHVVMQAGPLACGTPHADALRPLSAAESADGEEVTGTDPFADRPLGSPVCGVLADAAQPDPSRR</sequence>
<dbReference type="EMBL" id="JACXYU010000001">
    <property type="protein sequence ID" value="MBD3930705.1"/>
    <property type="molecule type" value="Genomic_DNA"/>
</dbReference>
<feature type="compositionally biased region" description="Basic and acidic residues" evidence="1">
    <location>
        <begin position="39"/>
        <end position="50"/>
    </location>
</feature>
<keyword evidence="2" id="KW-1133">Transmembrane helix</keyword>
<feature type="region of interest" description="Disordered" evidence="1">
    <location>
        <begin position="1"/>
        <end position="22"/>
    </location>
</feature>
<dbReference type="RefSeq" id="WP_191207951.1">
    <property type="nucleotide sequence ID" value="NZ_BAABKL010000039.1"/>
</dbReference>
<evidence type="ECO:0000313" key="4">
    <source>
        <dbReference type="Proteomes" id="UP000632289"/>
    </source>
</evidence>
<name>A0A927IBB3_9ACTN</name>
<keyword evidence="4" id="KW-1185">Reference proteome</keyword>
<proteinExistence type="predicted"/>
<evidence type="ECO:0000256" key="1">
    <source>
        <dbReference type="SAM" id="MobiDB-lite"/>
    </source>
</evidence>
<evidence type="ECO:0000256" key="2">
    <source>
        <dbReference type="SAM" id="Phobius"/>
    </source>
</evidence>
<organism evidence="3 4">
    <name type="scientific">Streptomyces chumphonensis</name>
    <dbReference type="NCBI Taxonomy" id="1214925"/>
    <lineage>
        <taxon>Bacteria</taxon>
        <taxon>Bacillati</taxon>
        <taxon>Actinomycetota</taxon>
        <taxon>Actinomycetes</taxon>
        <taxon>Kitasatosporales</taxon>
        <taxon>Streptomycetaceae</taxon>
        <taxon>Streptomyces</taxon>
    </lineage>
</organism>
<feature type="transmembrane region" description="Helical" evidence="2">
    <location>
        <begin position="72"/>
        <end position="90"/>
    </location>
</feature>
<evidence type="ECO:0000313" key="3">
    <source>
        <dbReference type="EMBL" id="MBD3930705.1"/>
    </source>
</evidence>
<accession>A0A927IBB3</accession>
<feature type="region of interest" description="Disordered" evidence="1">
    <location>
        <begin position="334"/>
        <end position="372"/>
    </location>
</feature>
<feature type="region of interest" description="Disordered" evidence="1">
    <location>
        <begin position="38"/>
        <end position="61"/>
    </location>
</feature>